<keyword evidence="1" id="KW-0812">Transmembrane</keyword>
<dbReference type="InterPro" id="IPR001173">
    <property type="entry name" value="Glyco_trans_2-like"/>
</dbReference>
<dbReference type="InterPro" id="IPR029044">
    <property type="entry name" value="Nucleotide-diphossugar_trans"/>
</dbReference>
<feature type="transmembrane region" description="Helical" evidence="1">
    <location>
        <begin position="270"/>
        <end position="287"/>
    </location>
</feature>
<feature type="transmembrane region" description="Helical" evidence="1">
    <location>
        <begin position="387"/>
        <end position="406"/>
    </location>
</feature>
<sequence length="657" mass="73949">MAQAAPPDIMKLSVIVVNYNVKYFLEVCLHSVLRATRNKAAEVIVVDNNSTDDSCAMVRERFPTVKLIENKDNKGFSKANNQAVAMAQGQYILFLNPDTVMPEHFFEHTIAYMDAHPEAGALGPRLIDGKGQFAPDSKKSFPSLSVAIFKTTGINKLFSRSPYINKYYAVHIGERQTAEVDVLSGCCMLVRRTAMDEAGGPFDEDYFMYCEDVDLSYRIQKAGYKNIYYPEVDLIHYKGESTRKMTLSYVRIFNEALVTFVKKHYTKRQAGLFILFINAGIVLRAILGTVKRGLKVLHMPLFDALILLLTLWGIKEFWVSEVKNMAPITGSIVYATFPAYILLWLLSLYFNGAYDQPYRALKVTRGMIFGTIVILAYYGLLPPEYRFSRAIIIFSGFAGTVILLGLHELLYRMGVLRYIPYDALPRKAVIVADEHAYKQTAEVLRQVNYAPELSGRISPSADGPGALATIGEMKQLLFVTNVNEVIFCINGLTYADVFRQMQLCGGDYEYKIHLPGGQSFVGSNSSATSGDLYTIDRRFNLADFAQVRNKRMIDIAASVVFLLLFPILLFLVKRPLTFLGHCFRVLFGKLTWVGYVPGVAVQHLPRLRRGVIYPYNILPGYEPADKVKTGMNLLYAQQYTPGTDVGLLLKNYRYLGS</sequence>
<comment type="caution">
    <text evidence="3">The sequence shown here is derived from an EMBL/GenBank/DDBJ whole genome shotgun (WGS) entry which is preliminary data.</text>
</comment>
<protein>
    <submittedName>
        <fullName evidence="3">Glycosyltransferase</fullName>
    </submittedName>
</protein>
<feature type="transmembrane region" description="Helical" evidence="1">
    <location>
        <begin position="294"/>
        <end position="312"/>
    </location>
</feature>
<feature type="transmembrane region" description="Helical" evidence="1">
    <location>
        <begin position="363"/>
        <end position="381"/>
    </location>
</feature>
<evidence type="ECO:0000313" key="3">
    <source>
        <dbReference type="EMBL" id="GAA4467197.1"/>
    </source>
</evidence>
<evidence type="ECO:0000259" key="2">
    <source>
        <dbReference type="Pfam" id="PF00535"/>
    </source>
</evidence>
<reference evidence="4" key="1">
    <citation type="journal article" date="2019" name="Int. J. Syst. Evol. Microbiol.">
        <title>The Global Catalogue of Microorganisms (GCM) 10K type strain sequencing project: providing services to taxonomists for standard genome sequencing and annotation.</title>
        <authorList>
            <consortium name="The Broad Institute Genomics Platform"/>
            <consortium name="The Broad Institute Genome Sequencing Center for Infectious Disease"/>
            <person name="Wu L."/>
            <person name="Ma J."/>
        </authorList>
    </citation>
    <scope>NUCLEOTIDE SEQUENCE [LARGE SCALE GENOMIC DNA]</scope>
    <source>
        <strain evidence="4">JCM 32105</strain>
    </source>
</reference>
<dbReference type="PANTHER" id="PTHR43179">
    <property type="entry name" value="RHAMNOSYLTRANSFERASE WBBL"/>
    <property type="match status" value="1"/>
</dbReference>
<feature type="transmembrane region" description="Helical" evidence="1">
    <location>
        <begin position="332"/>
        <end position="351"/>
    </location>
</feature>
<dbReference type="CDD" id="cd04186">
    <property type="entry name" value="GT_2_like_c"/>
    <property type="match status" value="1"/>
</dbReference>
<dbReference type="EMBL" id="BAABFA010000015">
    <property type="protein sequence ID" value="GAA4467197.1"/>
    <property type="molecule type" value="Genomic_DNA"/>
</dbReference>
<feature type="transmembrane region" description="Helical" evidence="1">
    <location>
        <begin position="552"/>
        <end position="572"/>
    </location>
</feature>
<evidence type="ECO:0000313" key="4">
    <source>
        <dbReference type="Proteomes" id="UP001500067"/>
    </source>
</evidence>
<accession>A0ABP8NK21</accession>
<name>A0ABP8NK21_9BACT</name>
<evidence type="ECO:0000256" key="1">
    <source>
        <dbReference type="SAM" id="Phobius"/>
    </source>
</evidence>
<dbReference type="Gene3D" id="3.90.550.10">
    <property type="entry name" value="Spore Coat Polysaccharide Biosynthesis Protein SpsA, Chain A"/>
    <property type="match status" value="1"/>
</dbReference>
<proteinExistence type="predicted"/>
<dbReference type="Pfam" id="PF00535">
    <property type="entry name" value="Glycos_transf_2"/>
    <property type="match status" value="1"/>
</dbReference>
<dbReference type="PANTHER" id="PTHR43179:SF7">
    <property type="entry name" value="RHAMNOSYLTRANSFERASE WBBL"/>
    <property type="match status" value="1"/>
</dbReference>
<dbReference type="Proteomes" id="UP001500067">
    <property type="component" value="Unassembled WGS sequence"/>
</dbReference>
<organism evidence="3 4">
    <name type="scientific">Nemorincola caseinilytica</name>
    <dbReference type="NCBI Taxonomy" id="2054315"/>
    <lineage>
        <taxon>Bacteria</taxon>
        <taxon>Pseudomonadati</taxon>
        <taxon>Bacteroidota</taxon>
        <taxon>Chitinophagia</taxon>
        <taxon>Chitinophagales</taxon>
        <taxon>Chitinophagaceae</taxon>
        <taxon>Nemorincola</taxon>
    </lineage>
</organism>
<keyword evidence="1" id="KW-1133">Transmembrane helix</keyword>
<dbReference type="SUPFAM" id="SSF53448">
    <property type="entry name" value="Nucleotide-diphospho-sugar transferases"/>
    <property type="match status" value="1"/>
</dbReference>
<keyword evidence="4" id="KW-1185">Reference proteome</keyword>
<keyword evidence="1" id="KW-0472">Membrane</keyword>
<feature type="domain" description="Glycosyltransferase 2-like" evidence="2">
    <location>
        <begin position="13"/>
        <end position="197"/>
    </location>
</feature>
<gene>
    <name evidence="3" type="ORF">GCM10023093_22640</name>
</gene>